<keyword evidence="12" id="KW-0479">Metal-binding</keyword>
<gene>
    <name evidence="13" type="primary">crcB_2</name>
    <name evidence="12" type="synonym">crcB</name>
    <name evidence="12" type="synonym">fluC</name>
    <name evidence="13" type="ORF">GCM10017643_25150</name>
</gene>
<evidence type="ECO:0000256" key="12">
    <source>
        <dbReference type="HAMAP-Rule" id="MF_00454"/>
    </source>
</evidence>
<protein>
    <recommendedName>
        <fullName evidence="12">Fluoride-specific ion channel FluC</fullName>
    </recommendedName>
</protein>
<dbReference type="HAMAP" id="MF_00454">
    <property type="entry name" value="FluC"/>
    <property type="match status" value="1"/>
</dbReference>
<feature type="transmembrane region" description="Helical" evidence="12">
    <location>
        <begin position="70"/>
        <end position="93"/>
    </location>
</feature>
<evidence type="ECO:0000256" key="8">
    <source>
        <dbReference type="ARBA" id="ARBA00023136"/>
    </source>
</evidence>
<dbReference type="NCBIfam" id="TIGR00494">
    <property type="entry name" value="crcB"/>
    <property type="match status" value="1"/>
</dbReference>
<keyword evidence="2 12" id="KW-1003">Cell membrane</keyword>
<comment type="function">
    <text evidence="12">Fluoride-specific ion channel. Important for reducing fluoride concentration in the cell, thus reducing its toxicity.</text>
</comment>
<keyword evidence="6 12" id="KW-0915">Sodium</keyword>
<evidence type="ECO:0000256" key="10">
    <source>
        <dbReference type="ARBA" id="ARBA00035120"/>
    </source>
</evidence>
<evidence type="ECO:0000256" key="5">
    <source>
        <dbReference type="ARBA" id="ARBA00022989"/>
    </source>
</evidence>
<evidence type="ECO:0000313" key="13">
    <source>
        <dbReference type="EMBL" id="GLK72399.1"/>
    </source>
</evidence>
<comment type="catalytic activity">
    <reaction evidence="11">
        <text>fluoride(in) = fluoride(out)</text>
        <dbReference type="Rhea" id="RHEA:76159"/>
        <dbReference type="ChEBI" id="CHEBI:17051"/>
    </reaction>
    <physiologicalReaction direction="left-to-right" evidence="11">
        <dbReference type="Rhea" id="RHEA:76160"/>
    </physiologicalReaction>
</comment>
<dbReference type="InterPro" id="IPR003691">
    <property type="entry name" value="FluC"/>
</dbReference>
<dbReference type="PANTHER" id="PTHR28259">
    <property type="entry name" value="FLUORIDE EXPORT PROTEIN 1-RELATED"/>
    <property type="match status" value="1"/>
</dbReference>
<evidence type="ECO:0000256" key="7">
    <source>
        <dbReference type="ARBA" id="ARBA00023065"/>
    </source>
</evidence>
<reference evidence="13" key="1">
    <citation type="journal article" date="2014" name="Int. J. Syst. Evol. Microbiol.">
        <title>Complete genome sequence of Corynebacterium casei LMG S-19264T (=DSM 44701T), isolated from a smear-ripened cheese.</title>
        <authorList>
            <consortium name="US DOE Joint Genome Institute (JGI-PGF)"/>
            <person name="Walter F."/>
            <person name="Albersmeier A."/>
            <person name="Kalinowski J."/>
            <person name="Ruckert C."/>
        </authorList>
    </citation>
    <scope>NUCLEOTIDE SEQUENCE</scope>
    <source>
        <strain evidence="13">VKM B-2484</strain>
    </source>
</reference>
<comment type="subcellular location">
    <subcellularLocation>
        <location evidence="1 12">Cell membrane</location>
        <topology evidence="1 12">Multi-pass membrane protein</topology>
    </subcellularLocation>
</comment>
<name>A0A9W6MZ70_9HYPH</name>
<dbReference type="GO" id="GO:0062054">
    <property type="term" value="F:fluoride channel activity"/>
    <property type="evidence" value="ECO:0007669"/>
    <property type="project" value="UniProtKB-UniRule"/>
</dbReference>
<keyword evidence="4 12" id="KW-0812">Transmembrane</keyword>
<dbReference type="EMBL" id="BSFJ01000014">
    <property type="protein sequence ID" value="GLK72399.1"/>
    <property type="molecule type" value="Genomic_DNA"/>
</dbReference>
<reference evidence="13" key="2">
    <citation type="submission" date="2023-01" db="EMBL/GenBank/DDBJ databases">
        <authorList>
            <person name="Sun Q."/>
            <person name="Evtushenko L."/>
        </authorList>
    </citation>
    <scope>NUCLEOTIDE SEQUENCE</scope>
    <source>
        <strain evidence="13">VKM B-2484</strain>
    </source>
</reference>
<accession>A0A9W6MZ70</accession>
<feature type="binding site" evidence="12">
    <location>
        <position position="80"/>
    </location>
    <ligand>
        <name>Na(+)</name>
        <dbReference type="ChEBI" id="CHEBI:29101"/>
        <note>structural</note>
    </ligand>
</feature>
<keyword evidence="12" id="KW-0813">Transport</keyword>
<proteinExistence type="inferred from homology"/>
<feature type="transmembrane region" description="Helical" evidence="12">
    <location>
        <begin position="32"/>
        <end position="55"/>
    </location>
</feature>
<evidence type="ECO:0000256" key="3">
    <source>
        <dbReference type="ARBA" id="ARBA00022519"/>
    </source>
</evidence>
<dbReference type="Pfam" id="PF02537">
    <property type="entry name" value="CRCB"/>
    <property type="match status" value="1"/>
</dbReference>
<evidence type="ECO:0000256" key="6">
    <source>
        <dbReference type="ARBA" id="ARBA00023053"/>
    </source>
</evidence>
<keyword evidence="3" id="KW-0997">Cell inner membrane</keyword>
<dbReference type="AlphaFoldDB" id="A0A9W6MZ70"/>
<keyword evidence="14" id="KW-1185">Reference proteome</keyword>
<organism evidence="13 14">
    <name type="scientific">Ancylobacter dichloromethanicus</name>
    <dbReference type="NCBI Taxonomy" id="518825"/>
    <lineage>
        <taxon>Bacteria</taxon>
        <taxon>Pseudomonadati</taxon>
        <taxon>Pseudomonadota</taxon>
        <taxon>Alphaproteobacteria</taxon>
        <taxon>Hyphomicrobiales</taxon>
        <taxon>Xanthobacteraceae</taxon>
        <taxon>Ancylobacter</taxon>
    </lineage>
</organism>
<keyword evidence="9 12" id="KW-0407">Ion channel</keyword>
<feature type="transmembrane region" description="Helical" evidence="12">
    <location>
        <begin position="105"/>
        <end position="123"/>
    </location>
</feature>
<dbReference type="RefSeq" id="WP_213374987.1">
    <property type="nucleotide sequence ID" value="NZ_BSFJ01000014.1"/>
</dbReference>
<sequence>MLSYGYVALGGAIGSVLRFGINRWLTLLLGDALPWGTILVNIGGAFVIGLFAASFEGNARSIIPLEVRQFLLVGLCGGFTTFSSFSLQTLVLLNAGEAGRAMLNVALSVMLCLIAVSLGYMLPNAVGAVTRSMAP</sequence>
<comment type="caution">
    <text evidence="13">The sequence shown here is derived from an EMBL/GenBank/DDBJ whole genome shotgun (WGS) entry which is preliminary data.</text>
</comment>
<evidence type="ECO:0000256" key="2">
    <source>
        <dbReference type="ARBA" id="ARBA00022475"/>
    </source>
</evidence>
<dbReference type="Proteomes" id="UP001143370">
    <property type="component" value="Unassembled WGS sequence"/>
</dbReference>
<evidence type="ECO:0000256" key="4">
    <source>
        <dbReference type="ARBA" id="ARBA00022692"/>
    </source>
</evidence>
<comment type="similarity">
    <text evidence="10 12">Belongs to the fluoride channel Fluc/FEX (TC 1.A.43) family.</text>
</comment>
<dbReference type="GO" id="GO:0046872">
    <property type="term" value="F:metal ion binding"/>
    <property type="evidence" value="ECO:0007669"/>
    <property type="project" value="UniProtKB-KW"/>
</dbReference>
<keyword evidence="7 12" id="KW-0406">Ion transport</keyword>
<dbReference type="GO" id="GO:0140114">
    <property type="term" value="P:cellular detoxification of fluoride"/>
    <property type="evidence" value="ECO:0007669"/>
    <property type="project" value="UniProtKB-UniRule"/>
</dbReference>
<feature type="transmembrane region" description="Helical" evidence="12">
    <location>
        <begin position="6"/>
        <end position="25"/>
    </location>
</feature>
<evidence type="ECO:0000256" key="9">
    <source>
        <dbReference type="ARBA" id="ARBA00023303"/>
    </source>
</evidence>
<keyword evidence="5 12" id="KW-1133">Transmembrane helix</keyword>
<comment type="activity regulation">
    <text evidence="12">Na(+) is not transported, but it plays an essential structural role and its presence is essential for fluoride channel function.</text>
</comment>
<feature type="binding site" evidence="12">
    <location>
        <position position="77"/>
    </location>
    <ligand>
        <name>Na(+)</name>
        <dbReference type="ChEBI" id="CHEBI:29101"/>
        <note>structural</note>
    </ligand>
</feature>
<evidence type="ECO:0000256" key="11">
    <source>
        <dbReference type="ARBA" id="ARBA00035585"/>
    </source>
</evidence>
<evidence type="ECO:0000256" key="1">
    <source>
        <dbReference type="ARBA" id="ARBA00004651"/>
    </source>
</evidence>
<dbReference type="PANTHER" id="PTHR28259:SF1">
    <property type="entry name" value="FLUORIDE EXPORT PROTEIN 1-RELATED"/>
    <property type="match status" value="1"/>
</dbReference>
<dbReference type="GO" id="GO:0005886">
    <property type="term" value="C:plasma membrane"/>
    <property type="evidence" value="ECO:0007669"/>
    <property type="project" value="UniProtKB-SubCell"/>
</dbReference>
<keyword evidence="8 12" id="KW-0472">Membrane</keyword>
<evidence type="ECO:0000313" key="14">
    <source>
        <dbReference type="Proteomes" id="UP001143370"/>
    </source>
</evidence>